<evidence type="ECO:0000313" key="3">
    <source>
        <dbReference type="Proteomes" id="UP001597231"/>
    </source>
</evidence>
<comment type="caution">
    <text evidence="2">The sequence shown here is derived from an EMBL/GenBank/DDBJ whole genome shotgun (WGS) entry which is preliminary data.</text>
</comment>
<accession>A0ABW3U262</accession>
<dbReference type="Proteomes" id="UP001597231">
    <property type="component" value="Unassembled WGS sequence"/>
</dbReference>
<dbReference type="EMBL" id="JBHTLT010000067">
    <property type="protein sequence ID" value="MFD1205707.1"/>
    <property type="molecule type" value="Genomic_DNA"/>
</dbReference>
<proteinExistence type="predicted"/>
<sequence length="107" mass="12455">MKKIVIVILTMLIETGLLWAISILINWELMEFLFLGSILLFAIPWLFLYFNTQNQNAYNVSAKGITGQDAGGVKLFRFRFSPIMTGLVLYMVLSLCLTIFYYYEYFI</sequence>
<keyword evidence="3" id="KW-1185">Reference proteome</keyword>
<dbReference type="RefSeq" id="WP_381480980.1">
    <property type="nucleotide sequence ID" value="NZ_JBHTLT010000067.1"/>
</dbReference>
<evidence type="ECO:0000313" key="2">
    <source>
        <dbReference type="EMBL" id="MFD1205707.1"/>
    </source>
</evidence>
<keyword evidence="1" id="KW-0472">Membrane</keyword>
<feature type="transmembrane region" description="Helical" evidence="1">
    <location>
        <begin position="6"/>
        <end position="25"/>
    </location>
</feature>
<evidence type="ECO:0000256" key="1">
    <source>
        <dbReference type="SAM" id="Phobius"/>
    </source>
</evidence>
<gene>
    <name evidence="2" type="ORF">ACFQ38_11410</name>
</gene>
<protein>
    <recommendedName>
        <fullName evidence="4">DUF3899 domain-containing protein</fullName>
    </recommendedName>
</protein>
<keyword evidence="1" id="KW-1133">Transmembrane helix</keyword>
<evidence type="ECO:0008006" key="4">
    <source>
        <dbReference type="Google" id="ProtNLM"/>
    </source>
</evidence>
<name>A0ABW3U262_9BACL</name>
<keyword evidence="1" id="KW-0812">Transmembrane</keyword>
<feature type="transmembrane region" description="Helical" evidence="1">
    <location>
        <begin position="32"/>
        <end position="50"/>
    </location>
</feature>
<organism evidence="2 3">
    <name type="scientific">Sporosarcina contaminans</name>
    <dbReference type="NCBI Taxonomy" id="633403"/>
    <lineage>
        <taxon>Bacteria</taxon>
        <taxon>Bacillati</taxon>
        <taxon>Bacillota</taxon>
        <taxon>Bacilli</taxon>
        <taxon>Bacillales</taxon>
        <taxon>Caryophanaceae</taxon>
        <taxon>Sporosarcina</taxon>
    </lineage>
</organism>
<reference evidence="3" key="1">
    <citation type="journal article" date="2019" name="Int. J. Syst. Evol. Microbiol.">
        <title>The Global Catalogue of Microorganisms (GCM) 10K type strain sequencing project: providing services to taxonomists for standard genome sequencing and annotation.</title>
        <authorList>
            <consortium name="The Broad Institute Genomics Platform"/>
            <consortium name="The Broad Institute Genome Sequencing Center for Infectious Disease"/>
            <person name="Wu L."/>
            <person name="Ma J."/>
        </authorList>
    </citation>
    <scope>NUCLEOTIDE SEQUENCE [LARGE SCALE GENOMIC DNA]</scope>
    <source>
        <strain evidence="3">CCUG 53915</strain>
    </source>
</reference>
<feature type="transmembrane region" description="Helical" evidence="1">
    <location>
        <begin position="83"/>
        <end position="103"/>
    </location>
</feature>